<evidence type="ECO:0000259" key="7">
    <source>
        <dbReference type="PROSITE" id="PS51736"/>
    </source>
</evidence>
<feature type="active site" description="O-(5'-phospho-DNA)-serine intermediate" evidence="5 6">
    <location>
        <position position="22"/>
    </location>
</feature>
<dbReference type="PANTHER" id="PTHR30461:SF26">
    <property type="entry name" value="RESOLVASE HOMOLOG YNEB"/>
    <property type="match status" value="1"/>
</dbReference>
<dbReference type="InterPro" id="IPR050639">
    <property type="entry name" value="SSR_resolvase"/>
</dbReference>
<evidence type="ECO:0000256" key="4">
    <source>
        <dbReference type="ARBA" id="ARBA00023172"/>
    </source>
</evidence>
<evidence type="ECO:0000256" key="1">
    <source>
        <dbReference type="ARBA" id="ARBA00009913"/>
    </source>
</evidence>
<accession>Q0ZKC7</accession>
<organism evidence="8">
    <name type="scientific">Corynebacterium sp. L2-79-05</name>
    <dbReference type="NCBI Taxonomy" id="373068"/>
    <lineage>
        <taxon>Bacteria</taxon>
        <taxon>Bacillati</taxon>
        <taxon>Actinomycetota</taxon>
        <taxon>Actinomycetes</taxon>
        <taxon>Mycobacteriales</taxon>
        <taxon>Corynebacteriaceae</taxon>
        <taxon>Corynebacterium</taxon>
    </lineage>
</organism>
<evidence type="ECO:0000313" key="8">
    <source>
        <dbReference type="EMBL" id="ABG49347.1"/>
    </source>
</evidence>
<dbReference type="EMBL" id="DQ390458">
    <property type="protein sequence ID" value="ABG49347.1"/>
    <property type="molecule type" value="Genomic_DNA"/>
</dbReference>
<feature type="domain" description="Resolvase/invertase-type recombinase catalytic" evidence="7">
    <location>
        <begin position="14"/>
        <end position="112"/>
    </location>
</feature>
<keyword evidence="8" id="KW-0614">Plasmid</keyword>
<geneLocation type="plasmid" evidence="8">
    <name>pLEW279a</name>
</geneLocation>
<dbReference type="GO" id="GO:0015074">
    <property type="term" value="P:DNA integration"/>
    <property type="evidence" value="ECO:0007669"/>
    <property type="project" value="UniProtKB-KW"/>
</dbReference>
<dbReference type="GO" id="GO:0000150">
    <property type="term" value="F:DNA strand exchange activity"/>
    <property type="evidence" value="ECO:0007669"/>
    <property type="project" value="InterPro"/>
</dbReference>
<dbReference type="InterPro" id="IPR036162">
    <property type="entry name" value="Resolvase-like_N_sf"/>
</dbReference>
<dbReference type="PROSITE" id="PS00397">
    <property type="entry name" value="RECOMBINASES_1"/>
    <property type="match status" value="1"/>
</dbReference>
<dbReference type="PANTHER" id="PTHR30461">
    <property type="entry name" value="DNA-INVERTASE FROM LAMBDOID PROPHAGE"/>
    <property type="match status" value="1"/>
</dbReference>
<sequence length="112" mass="12103">MSATEWTSGTILVMDTGYARVSTAKQDLNRQIDALCQEGIASKCIYVDKKSGSTTDRPGLHKALDQAREGDIIVVHTLDRSDAPQAVAACTPQRGMSFSEDVCTVRMGWPGL</sequence>
<dbReference type="Pfam" id="PF00239">
    <property type="entry name" value="Resolvase"/>
    <property type="match status" value="1"/>
</dbReference>
<evidence type="ECO:0000256" key="6">
    <source>
        <dbReference type="PROSITE-ProRule" id="PRU10137"/>
    </source>
</evidence>
<dbReference type="SMART" id="SM00857">
    <property type="entry name" value="Resolvase"/>
    <property type="match status" value="1"/>
</dbReference>
<dbReference type="AlphaFoldDB" id="Q0ZKC7"/>
<name>Q0ZKC7_9CORY</name>
<dbReference type="InterPro" id="IPR006119">
    <property type="entry name" value="Resolv_N"/>
</dbReference>
<comment type="similarity">
    <text evidence="1">Belongs to the site-specific recombinase resolvase family.</text>
</comment>
<dbReference type="SUPFAM" id="SSF53041">
    <property type="entry name" value="Resolvase-like"/>
    <property type="match status" value="1"/>
</dbReference>
<dbReference type="CDD" id="cd03768">
    <property type="entry name" value="SR_ResInv"/>
    <property type="match status" value="1"/>
</dbReference>
<reference evidence="8" key="1">
    <citation type="journal article" date="2006" name="Appl. Environ. Microbiol.">
        <title>Facile recovery of individual high-molecular-weight, low-copy-number natural plasmids for genomic sequencing.</title>
        <authorList>
            <person name="Williams L.E."/>
            <person name="Detter C."/>
            <person name="Barry K."/>
            <person name="Lapidus A."/>
            <person name="Summers A.O."/>
        </authorList>
    </citation>
    <scope>NUCLEOTIDE SEQUENCE</scope>
    <source>
        <strain evidence="8">L2-79-05</strain>
        <plasmid evidence="8">pLEW279a</plasmid>
    </source>
</reference>
<evidence type="ECO:0000256" key="3">
    <source>
        <dbReference type="ARBA" id="ARBA00023125"/>
    </source>
</evidence>
<protein>
    <recommendedName>
        <fullName evidence="7">Resolvase/invertase-type recombinase catalytic domain-containing protein</fullName>
    </recommendedName>
</protein>
<keyword evidence="3" id="KW-0238">DNA-binding</keyword>
<keyword evidence="4" id="KW-0233">DNA recombination</keyword>
<evidence type="ECO:0000256" key="5">
    <source>
        <dbReference type="PIRSR" id="PIRSR606118-50"/>
    </source>
</evidence>
<dbReference type="InterPro" id="IPR006118">
    <property type="entry name" value="Recombinase_CS"/>
</dbReference>
<proteinExistence type="inferred from homology"/>
<evidence type="ECO:0000256" key="2">
    <source>
        <dbReference type="ARBA" id="ARBA00022908"/>
    </source>
</evidence>
<dbReference type="Gene3D" id="3.40.50.1390">
    <property type="entry name" value="Resolvase, N-terminal catalytic domain"/>
    <property type="match status" value="1"/>
</dbReference>
<dbReference type="GO" id="GO:0003677">
    <property type="term" value="F:DNA binding"/>
    <property type="evidence" value="ECO:0007669"/>
    <property type="project" value="UniProtKB-KW"/>
</dbReference>
<dbReference type="PROSITE" id="PS51736">
    <property type="entry name" value="RECOMBINASES_3"/>
    <property type="match status" value="1"/>
</dbReference>
<keyword evidence="2" id="KW-0229">DNA integration</keyword>